<dbReference type="EMBL" id="JAINWA010000001">
    <property type="protein sequence ID" value="MCD1654130.1"/>
    <property type="molecule type" value="Genomic_DNA"/>
</dbReference>
<name>A0AAE3JJE2_9SPIR</name>
<keyword evidence="1" id="KW-1133">Transmembrane helix</keyword>
<dbReference type="Proteomes" id="UP001198163">
    <property type="component" value="Unassembled WGS sequence"/>
</dbReference>
<feature type="transmembrane region" description="Helical" evidence="1">
    <location>
        <begin position="117"/>
        <end position="140"/>
    </location>
</feature>
<accession>A0AAE3JJE2</accession>
<dbReference type="AlphaFoldDB" id="A0AAE3JJE2"/>
<keyword evidence="3" id="KW-1185">Reference proteome</keyword>
<keyword evidence="1" id="KW-0472">Membrane</keyword>
<gene>
    <name evidence="2" type="ORF">K7J14_05380</name>
</gene>
<evidence type="ECO:0008006" key="4">
    <source>
        <dbReference type="Google" id="ProtNLM"/>
    </source>
</evidence>
<evidence type="ECO:0000256" key="1">
    <source>
        <dbReference type="SAM" id="Phobius"/>
    </source>
</evidence>
<evidence type="ECO:0000313" key="2">
    <source>
        <dbReference type="EMBL" id="MCD1654130.1"/>
    </source>
</evidence>
<comment type="caution">
    <text evidence="2">The sequence shown here is derived from an EMBL/GenBank/DDBJ whole genome shotgun (WGS) entry which is preliminary data.</text>
</comment>
<feature type="transmembrane region" description="Helical" evidence="1">
    <location>
        <begin position="176"/>
        <end position="196"/>
    </location>
</feature>
<sequence>MTRTEYLHELRDRLSRLPHCERESVLRYYAGVFDRSGPSADEETMRGLGTPESVASRILDDWERKMEAGRSCSSSGCGAGGHYRGPGSSSRWGLGAFWAVVLAVLAAPIALPALLGLLGLAFGGFAALAAVGIAAIGLIIGGAAAFIGGFAAIITSPATAIIVFGAAFLLWGIGKILFSIIGAAIALLTGFLAWAIGSGGRYER</sequence>
<dbReference type="RefSeq" id="WP_230754038.1">
    <property type="nucleotide sequence ID" value="NZ_JAINWA010000001.1"/>
</dbReference>
<dbReference type="Pfam" id="PF22564">
    <property type="entry name" value="HAAS"/>
    <property type="match status" value="1"/>
</dbReference>
<reference evidence="2" key="1">
    <citation type="submission" date="2021-08" db="EMBL/GenBank/DDBJ databases">
        <title>Comparative analyses of Brucepasteria parasyntrophica and Teretinema zuelzerae.</title>
        <authorList>
            <person name="Song Y."/>
            <person name="Brune A."/>
        </authorList>
    </citation>
    <scope>NUCLEOTIDE SEQUENCE</scope>
    <source>
        <strain evidence="2">DSM 1903</strain>
    </source>
</reference>
<evidence type="ECO:0000313" key="3">
    <source>
        <dbReference type="Proteomes" id="UP001198163"/>
    </source>
</evidence>
<proteinExistence type="predicted"/>
<feature type="transmembrane region" description="Helical" evidence="1">
    <location>
        <begin position="92"/>
        <end position="111"/>
    </location>
</feature>
<organism evidence="2 3">
    <name type="scientific">Teretinema zuelzerae</name>
    <dbReference type="NCBI Taxonomy" id="156"/>
    <lineage>
        <taxon>Bacteria</taxon>
        <taxon>Pseudomonadati</taxon>
        <taxon>Spirochaetota</taxon>
        <taxon>Spirochaetia</taxon>
        <taxon>Spirochaetales</taxon>
        <taxon>Treponemataceae</taxon>
        <taxon>Teretinema</taxon>
    </lineage>
</organism>
<protein>
    <recommendedName>
        <fullName evidence="4">DUF1700 domain-containing protein</fullName>
    </recommendedName>
</protein>
<feature type="transmembrane region" description="Helical" evidence="1">
    <location>
        <begin position="147"/>
        <end position="170"/>
    </location>
</feature>
<keyword evidence="1" id="KW-0812">Transmembrane</keyword>